<feature type="compositionally biased region" description="Basic and acidic residues" evidence="2">
    <location>
        <begin position="88"/>
        <end position="101"/>
    </location>
</feature>
<dbReference type="EMBL" id="JAWWNJ010000024">
    <property type="protein sequence ID" value="KAK7031735.1"/>
    <property type="molecule type" value="Genomic_DNA"/>
</dbReference>
<evidence type="ECO:0000256" key="1">
    <source>
        <dbReference type="SAM" id="Coils"/>
    </source>
</evidence>
<sequence length="642" mass="68556">MQRRGRSTAGAPGGRRGGRRASGTISQSSAGDTTSNPSAKRSVDDDSDFEAPAANKKQKKTPQAPDPEPKVLPKRSNRNSNPAGPDMIEPRRTHEEVEQDKAIKAAAAEALLRQYDEALAEIAALQAEQDEGETAATENMVLSLADLDEGGAGADSDFVPNIVGGDDPELSSDTAVQAAPQPKKKSKKKPEKLETRQAIEKATATLAATKKGDVAKGKKKSALNSNSAAASKSAGLSKKFLASTTVAAAASTANGDDDDALGGLGAEDEVSARPAFKPGKSKSGAASRVNNVVAIVVGGESSEPEETPTRLEHVKPAPKRATKSKHTKTEEKIPALSLTAESSPALHTTVKAESSQLFFAPSSSDDVKGLPAVLGAIWDLRVLPAVYRGLYLSTDPMSFMAKGETDASKAAAVAAVQAIVDEVVPGNSLVVRWGDVVCQRMVCRARERRSAIALHAVEVVDEYFKDTYAFSTVMKVKTYARYAVRPDGPAFYREPTPEYCKCEPSAPGYIKGVDYLESQFMMDTVKRWMKGETFSIPPQRLDKTYDFGKMPAGLFALAAAGLERAFIAYSGDGIRPPTLPKFDKVNSGTAVRGYMKNIARFGYTRWSSLMTACKSPIVVVDEEDDDFAMGSLRDFIYLQSSP</sequence>
<dbReference type="Proteomes" id="UP001362999">
    <property type="component" value="Unassembled WGS sequence"/>
</dbReference>
<proteinExistence type="predicted"/>
<comment type="caution">
    <text evidence="3">The sequence shown here is derived from an EMBL/GenBank/DDBJ whole genome shotgun (WGS) entry which is preliminary data.</text>
</comment>
<feature type="compositionally biased region" description="Low complexity" evidence="2">
    <location>
        <begin position="222"/>
        <end position="254"/>
    </location>
</feature>
<dbReference type="AlphaFoldDB" id="A0AAW0C160"/>
<keyword evidence="4" id="KW-1185">Reference proteome</keyword>
<feature type="region of interest" description="Disordered" evidence="2">
    <location>
        <begin position="1"/>
        <end position="101"/>
    </location>
</feature>
<evidence type="ECO:0000313" key="4">
    <source>
        <dbReference type="Proteomes" id="UP001362999"/>
    </source>
</evidence>
<feature type="region of interest" description="Disordered" evidence="2">
    <location>
        <begin position="147"/>
        <end position="284"/>
    </location>
</feature>
<organism evidence="3 4">
    <name type="scientific">Favolaschia claudopus</name>
    <dbReference type="NCBI Taxonomy" id="2862362"/>
    <lineage>
        <taxon>Eukaryota</taxon>
        <taxon>Fungi</taxon>
        <taxon>Dikarya</taxon>
        <taxon>Basidiomycota</taxon>
        <taxon>Agaricomycotina</taxon>
        <taxon>Agaricomycetes</taxon>
        <taxon>Agaricomycetidae</taxon>
        <taxon>Agaricales</taxon>
        <taxon>Marasmiineae</taxon>
        <taxon>Mycenaceae</taxon>
        <taxon>Favolaschia</taxon>
    </lineage>
</organism>
<accession>A0AAW0C160</accession>
<name>A0AAW0C160_9AGAR</name>
<feature type="coiled-coil region" evidence="1">
    <location>
        <begin position="108"/>
        <end position="135"/>
    </location>
</feature>
<gene>
    <name evidence="3" type="ORF">R3P38DRAFT_2925458</name>
</gene>
<evidence type="ECO:0000313" key="3">
    <source>
        <dbReference type="EMBL" id="KAK7031735.1"/>
    </source>
</evidence>
<feature type="compositionally biased region" description="Polar residues" evidence="2">
    <location>
        <begin position="25"/>
        <end position="39"/>
    </location>
</feature>
<protein>
    <submittedName>
        <fullName evidence="3">Uncharacterized protein</fullName>
    </submittedName>
</protein>
<feature type="compositionally biased region" description="Basic residues" evidence="2">
    <location>
        <begin position="316"/>
        <end position="326"/>
    </location>
</feature>
<feature type="region of interest" description="Disordered" evidence="2">
    <location>
        <begin position="300"/>
        <end position="331"/>
    </location>
</feature>
<reference evidence="3 4" key="1">
    <citation type="journal article" date="2024" name="J Genomics">
        <title>Draft genome sequencing and assembly of Favolaschia claudopus CIRM-BRFM 2984 isolated from oak limbs.</title>
        <authorList>
            <person name="Navarro D."/>
            <person name="Drula E."/>
            <person name="Chaduli D."/>
            <person name="Cazenave R."/>
            <person name="Ahrendt S."/>
            <person name="Wang J."/>
            <person name="Lipzen A."/>
            <person name="Daum C."/>
            <person name="Barry K."/>
            <person name="Grigoriev I.V."/>
            <person name="Favel A."/>
            <person name="Rosso M.N."/>
            <person name="Martin F."/>
        </authorList>
    </citation>
    <scope>NUCLEOTIDE SEQUENCE [LARGE SCALE GENOMIC DNA]</scope>
    <source>
        <strain evidence="3 4">CIRM-BRFM 2984</strain>
    </source>
</reference>
<evidence type="ECO:0000256" key="2">
    <source>
        <dbReference type="SAM" id="MobiDB-lite"/>
    </source>
</evidence>
<keyword evidence="1" id="KW-0175">Coiled coil</keyword>